<evidence type="ECO:0000256" key="1">
    <source>
        <dbReference type="SAM" id="Phobius"/>
    </source>
</evidence>
<sequence>WRNAKFAPSAESAREYKQDFGRIGPVPSNSWHEGSIRLSNCPSEVIYALKGVKPAQWRVILNAAKWKRQKESGLCAVAANWRYLGFPAATVLLVGGGLIFTLRDRVRKPANDLREPRKPGTVSPFELSK</sequence>
<gene>
    <name evidence="2" type="ORF">LCGC14_1875310</name>
</gene>
<reference evidence="2" key="1">
    <citation type="journal article" date="2015" name="Nature">
        <title>Complex archaea that bridge the gap between prokaryotes and eukaryotes.</title>
        <authorList>
            <person name="Spang A."/>
            <person name="Saw J.H."/>
            <person name="Jorgensen S.L."/>
            <person name="Zaremba-Niedzwiedzka K."/>
            <person name="Martijn J."/>
            <person name="Lind A.E."/>
            <person name="van Eijk R."/>
            <person name="Schleper C."/>
            <person name="Guy L."/>
            <person name="Ettema T.J."/>
        </authorList>
    </citation>
    <scope>NUCLEOTIDE SEQUENCE</scope>
</reference>
<evidence type="ECO:0000313" key="2">
    <source>
        <dbReference type="EMBL" id="KKL93373.1"/>
    </source>
</evidence>
<name>A0A0F9G3Z9_9ZZZZ</name>
<accession>A0A0F9G3Z9</accession>
<organism evidence="2">
    <name type="scientific">marine sediment metagenome</name>
    <dbReference type="NCBI Taxonomy" id="412755"/>
    <lineage>
        <taxon>unclassified sequences</taxon>
        <taxon>metagenomes</taxon>
        <taxon>ecological metagenomes</taxon>
    </lineage>
</organism>
<comment type="caution">
    <text evidence="2">The sequence shown here is derived from an EMBL/GenBank/DDBJ whole genome shotgun (WGS) entry which is preliminary data.</text>
</comment>
<dbReference type="EMBL" id="LAZR01019205">
    <property type="protein sequence ID" value="KKL93373.1"/>
    <property type="molecule type" value="Genomic_DNA"/>
</dbReference>
<keyword evidence="1" id="KW-0472">Membrane</keyword>
<keyword evidence="1" id="KW-1133">Transmembrane helix</keyword>
<protein>
    <submittedName>
        <fullName evidence="2">Uncharacterized protein</fullName>
    </submittedName>
</protein>
<proteinExistence type="predicted"/>
<keyword evidence="1" id="KW-0812">Transmembrane</keyword>
<feature type="transmembrane region" description="Helical" evidence="1">
    <location>
        <begin position="83"/>
        <end position="102"/>
    </location>
</feature>
<feature type="non-terminal residue" evidence="2">
    <location>
        <position position="1"/>
    </location>
</feature>
<dbReference type="AlphaFoldDB" id="A0A0F9G3Z9"/>